<accession>A0A059EX29</accession>
<dbReference type="GO" id="GO:0000506">
    <property type="term" value="C:glycosylphosphatidylinositol-N-acetylglucosaminyltransferase (GPI-GnT) complex"/>
    <property type="evidence" value="ECO:0007669"/>
    <property type="project" value="TreeGrafter"/>
</dbReference>
<feature type="transmembrane region" description="Helical" evidence="8">
    <location>
        <begin position="169"/>
        <end position="186"/>
    </location>
</feature>
<dbReference type="EMBL" id="KK365258">
    <property type="protein sequence ID" value="KCZ79548.1"/>
    <property type="molecule type" value="Genomic_DNA"/>
</dbReference>
<keyword evidence="6 8" id="KW-1133">Transmembrane helix</keyword>
<dbReference type="OrthoDB" id="10353314at2759"/>
<evidence type="ECO:0000256" key="4">
    <source>
        <dbReference type="ARBA" id="ARBA00022502"/>
    </source>
</evidence>
<keyword evidence="4" id="KW-0337">GPI-anchor biosynthesis</keyword>
<dbReference type="GO" id="GO:0006506">
    <property type="term" value="P:GPI anchor biosynthetic process"/>
    <property type="evidence" value="ECO:0007669"/>
    <property type="project" value="UniProtKB-UniPathway"/>
</dbReference>
<dbReference type="HOGENOM" id="CLU_093519_0_0_1"/>
<evidence type="ECO:0000256" key="7">
    <source>
        <dbReference type="ARBA" id="ARBA00023136"/>
    </source>
</evidence>
<evidence type="ECO:0000256" key="6">
    <source>
        <dbReference type="ARBA" id="ARBA00022989"/>
    </source>
</evidence>
<protein>
    <submittedName>
        <fullName evidence="9">Uncharacterized protein</fullName>
    </submittedName>
</protein>
<keyword evidence="7 8" id="KW-0472">Membrane</keyword>
<comment type="subcellular location">
    <subcellularLocation>
        <location evidence="1">Membrane</location>
        <topology evidence="1">Multi-pass membrane protein</topology>
    </subcellularLocation>
</comment>
<comment type="similarity">
    <text evidence="3">Belongs to the PIGC family.</text>
</comment>
<evidence type="ECO:0000256" key="5">
    <source>
        <dbReference type="ARBA" id="ARBA00022692"/>
    </source>
</evidence>
<gene>
    <name evidence="9" type="ORF">H312_03059</name>
</gene>
<sequence>MLKIEWRQILYEDQPFPKNYFKLMKRRKTNEKKKSMTEILLFLQNIASVFFYFVVYHQIKQSSSLSYSVVSFIGFYAFFNFRKFHVKRIFPCFVKLALIFVNVPIFKSLVSEIDDDTIYLHCVWLTFLFVLDKTKCSIMNLRTKKFKIKTPLKIEHVDFLKESTKNIPFLGYNTVLMATFLLISRVSSSGNAFFLICFTLFWFIYLNPKNVNRKFYLLITLFTIFYTFILLLCINLVLSLVYLFFNLFLIFVSVFILYFI</sequence>
<feature type="transmembrane region" description="Helical" evidence="8">
    <location>
        <begin position="192"/>
        <end position="208"/>
    </location>
</feature>
<dbReference type="InterPro" id="IPR009450">
    <property type="entry name" value="Plno_GlcNAc_GPI2"/>
</dbReference>
<keyword evidence="10" id="KW-1185">Reference proteome</keyword>
<dbReference type="VEuPathDB" id="MicrosporidiaDB:H312_03059"/>
<dbReference type="Pfam" id="PF06432">
    <property type="entry name" value="GPI2"/>
    <property type="match status" value="1"/>
</dbReference>
<feature type="transmembrane region" description="Helical" evidence="8">
    <location>
        <begin position="65"/>
        <end position="81"/>
    </location>
</feature>
<organism evidence="9 10">
    <name type="scientific">Anncaliia algerae PRA339</name>
    <dbReference type="NCBI Taxonomy" id="1288291"/>
    <lineage>
        <taxon>Eukaryota</taxon>
        <taxon>Fungi</taxon>
        <taxon>Fungi incertae sedis</taxon>
        <taxon>Microsporidia</taxon>
        <taxon>Tubulinosematoidea</taxon>
        <taxon>Tubulinosematidae</taxon>
        <taxon>Anncaliia</taxon>
    </lineage>
</organism>
<evidence type="ECO:0000256" key="1">
    <source>
        <dbReference type="ARBA" id="ARBA00004141"/>
    </source>
</evidence>
<feature type="transmembrane region" description="Helical" evidence="8">
    <location>
        <begin position="39"/>
        <end position="59"/>
    </location>
</feature>
<name>A0A059EX29_9MICR</name>
<proteinExistence type="inferred from homology"/>
<evidence type="ECO:0000313" key="9">
    <source>
        <dbReference type="EMBL" id="KCZ79548.1"/>
    </source>
</evidence>
<evidence type="ECO:0000256" key="8">
    <source>
        <dbReference type="SAM" id="Phobius"/>
    </source>
</evidence>
<feature type="transmembrane region" description="Helical" evidence="8">
    <location>
        <begin position="88"/>
        <end position="106"/>
    </location>
</feature>
<feature type="transmembrane region" description="Helical" evidence="8">
    <location>
        <begin position="240"/>
        <end position="259"/>
    </location>
</feature>
<dbReference type="PANTHER" id="PTHR12982:SF0">
    <property type="entry name" value="PHOSPHATIDYLINOSITOL N-ACETYLGLUCOSAMINYLTRANSFERASE SUBUNIT C"/>
    <property type="match status" value="1"/>
</dbReference>
<comment type="pathway">
    <text evidence="2">Glycolipid biosynthesis; glycosylphosphatidylinositol-anchor biosynthesis.</text>
</comment>
<keyword evidence="5 8" id="KW-0812">Transmembrane</keyword>
<dbReference type="Proteomes" id="UP000030655">
    <property type="component" value="Unassembled WGS sequence"/>
</dbReference>
<evidence type="ECO:0000256" key="3">
    <source>
        <dbReference type="ARBA" id="ARBA00008321"/>
    </source>
</evidence>
<evidence type="ECO:0000313" key="10">
    <source>
        <dbReference type="Proteomes" id="UP000030655"/>
    </source>
</evidence>
<feature type="transmembrane region" description="Helical" evidence="8">
    <location>
        <begin position="215"/>
        <end position="234"/>
    </location>
</feature>
<dbReference type="AlphaFoldDB" id="A0A059EX29"/>
<dbReference type="UniPathway" id="UPA00196"/>
<reference evidence="10" key="1">
    <citation type="submission" date="2013-02" db="EMBL/GenBank/DDBJ databases">
        <authorList>
            <consortium name="The Broad Institute Genome Sequencing Platform"/>
            <person name="Cuomo C."/>
            <person name="Becnel J."/>
            <person name="Sanscrainte N."/>
            <person name="Walker B."/>
            <person name="Young S.K."/>
            <person name="Zeng Q."/>
            <person name="Gargeya S."/>
            <person name="Fitzgerald M."/>
            <person name="Haas B."/>
            <person name="Abouelleil A."/>
            <person name="Alvarado L."/>
            <person name="Arachchi H.M."/>
            <person name="Berlin A.M."/>
            <person name="Chapman S.B."/>
            <person name="Dewar J."/>
            <person name="Goldberg J."/>
            <person name="Griggs A."/>
            <person name="Gujja S."/>
            <person name="Hansen M."/>
            <person name="Howarth C."/>
            <person name="Imamovic A."/>
            <person name="Larimer J."/>
            <person name="McCowan C."/>
            <person name="Murphy C."/>
            <person name="Neiman D."/>
            <person name="Pearson M."/>
            <person name="Priest M."/>
            <person name="Roberts A."/>
            <person name="Saif S."/>
            <person name="Shea T."/>
            <person name="Sisk P."/>
            <person name="Sykes S."/>
            <person name="Wortman J."/>
            <person name="Nusbaum C."/>
            <person name="Birren B."/>
        </authorList>
    </citation>
    <scope>NUCLEOTIDE SEQUENCE [LARGE SCALE GENOMIC DNA]</scope>
    <source>
        <strain evidence="10">PRA339</strain>
    </source>
</reference>
<dbReference type="PANTHER" id="PTHR12982">
    <property type="entry name" value="PHOSPHATIDYLINOSITOL GLYCAN, CLASS C"/>
    <property type="match status" value="1"/>
</dbReference>
<evidence type="ECO:0000256" key="2">
    <source>
        <dbReference type="ARBA" id="ARBA00004687"/>
    </source>
</evidence>
<reference evidence="9 10" key="2">
    <citation type="submission" date="2014-03" db="EMBL/GenBank/DDBJ databases">
        <title>The Genome Sequence of Anncaliia algerae insect isolate PRA339.</title>
        <authorList>
            <consortium name="The Broad Institute Genome Sequencing Platform"/>
            <consortium name="The Broad Institute Genome Sequencing Center for Infectious Disease"/>
            <person name="Cuomo C."/>
            <person name="Becnel J."/>
            <person name="Sanscrainte N."/>
            <person name="Walker B."/>
            <person name="Young S.K."/>
            <person name="Zeng Q."/>
            <person name="Gargeya S."/>
            <person name="Fitzgerald M."/>
            <person name="Haas B."/>
            <person name="Abouelleil A."/>
            <person name="Alvarado L."/>
            <person name="Arachchi H.M."/>
            <person name="Berlin A.M."/>
            <person name="Chapman S.B."/>
            <person name="Dewar J."/>
            <person name="Goldberg J."/>
            <person name="Griggs A."/>
            <person name="Gujja S."/>
            <person name="Hansen M."/>
            <person name="Howarth C."/>
            <person name="Imamovic A."/>
            <person name="Larimer J."/>
            <person name="McCowan C."/>
            <person name="Murphy C."/>
            <person name="Neiman D."/>
            <person name="Pearson M."/>
            <person name="Priest M."/>
            <person name="Roberts A."/>
            <person name="Saif S."/>
            <person name="Shea T."/>
            <person name="Sisk P."/>
            <person name="Sykes S."/>
            <person name="Wortman J."/>
            <person name="Nusbaum C."/>
            <person name="Birren B."/>
        </authorList>
    </citation>
    <scope>NUCLEOTIDE SEQUENCE [LARGE SCALE GENOMIC DNA]</scope>
    <source>
        <strain evidence="9 10">PRA339</strain>
    </source>
</reference>